<gene>
    <name evidence="1" type="ORF">INT45_009577</name>
</gene>
<name>A0A8H7VHN6_9FUNG</name>
<dbReference type="OrthoDB" id="2257229at2759"/>
<reference evidence="1 2" key="1">
    <citation type="submission" date="2020-12" db="EMBL/GenBank/DDBJ databases">
        <title>Metabolic potential, ecology and presence of endohyphal bacteria is reflected in genomic diversity of Mucoromycotina.</title>
        <authorList>
            <person name="Muszewska A."/>
            <person name="Okrasinska A."/>
            <person name="Steczkiewicz K."/>
            <person name="Drgas O."/>
            <person name="Orlowska M."/>
            <person name="Perlinska-Lenart U."/>
            <person name="Aleksandrzak-Piekarczyk T."/>
            <person name="Szatraj K."/>
            <person name="Zielenkiewicz U."/>
            <person name="Pilsyk S."/>
            <person name="Malc E."/>
            <person name="Mieczkowski P."/>
            <person name="Kruszewska J.S."/>
            <person name="Biernat P."/>
            <person name="Pawlowska J."/>
        </authorList>
    </citation>
    <scope>NUCLEOTIDE SEQUENCE [LARGE SCALE GENOMIC DNA]</scope>
    <source>
        <strain evidence="1 2">CBS 142.35</strain>
    </source>
</reference>
<proteinExistence type="predicted"/>
<sequence length="92" mass="9967">MLEIAQFTSASSLSNLHSFVSLINLNKLTKVGRCFWNECHATHAGQDDEAGTLTNDDAVPTLVFEELAETYGAYSEQVEALMSLVIGCTLAL</sequence>
<comment type="caution">
    <text evidence="1">The sequence shown here is derived from an EMBL/GenBank/DDBJ whole genome shotgun (WGS) entry which is preliminary data.</text>
</comment>
<dbReference type="EMBL" id="JAEPRB010000567">
    <property type="protein sequence ID" value="KAG2214884.1"/>
    <property type="molecule type" value="Genomic_DNA"/>
</dbReference>
<evidence type="ECO:0000313" key="2">
    <source>
        <dbReference type="Proteomes" id="UP000646827"/>
    </source>
</evidence>
<dbReference type="Proteomes" id="UP000646827">
    <property type="component" value="Unassembled WGS sequence"/>
</dbReference>
<organism evidence="1 2">
    <name type="scientific">Circinella minor</name>
    <dbReference type="NCBI Taxonomy" id="1195481"/>
    <lineage>
        <taxon>Eukaryota</taxon>
        <taxon>Fungi</taxon>
        <taxon>Fungi incertae sedis</taxon>
        <taxon>Mucoromycota</taxon>
        <taxon>Mucoromycotina</taxon>
        <taxon>Mucoromycetes</taxon>
        <taxon>Mucorales</taxon>
        <taxon>Lichtheimiaceae</taxon>
        <taxon>Circinella</taxon>
    </lineage>
</organism>
<protein>
    <submittedName>
        <fullName evidence="1">Uncharacterized protein</fullName>
    </submittedName>
</protein>
<evidence type="ECO:0000313" key="1">
    <source>
        <dbReference type="EMBL" id="KAG2214884.1"/>
    </source>
</evidence>
<accession>A0A8H7VHN6</accession>
<keyword evidence="2" id="KW-1185">Reference proteome</keyword>
<dbReference type="AlphaFoldDB" id="A0A8H7VHN6"/>